<dbReference type="KEGG" id="dsc:ABOD76_17705"/>
<dbReference type="InterPro" id="IPR015500">
    <property type="entry name" value="Peptidase_S8_subtilisin-rel"/>
</dbReference>
<dbReference type="InterPro" id="IPR050131">
    <property type="entry name" value="Peptidase_S8_subtilisin-like"/>
</dbReference>
<accession>A0AAU7U969</accession>
<dbReference type="InterPro" id="IPR000209">
    <property type="entry name" value="Peptidase_S8/S53_dom"/>
</dbReference>
<organism evidence="8">
    <name type="scientific">Deinococcus sonorensis KR-87</name>
    <dbReference type="NCBI Taxonomy" id="694439"/>
    <lineage>
        <taxon>Bacteria</taxon>
        <taxon>Thermotogati</taxon>
        <taxon>Deinococcota</taxon>
        <taxon>Deinococci</taxon>
        <taxon>Deinococcales</taxon>
        <taxon>Deinococcaceae</taxon>
        <taxon>Deinococcus</taxon>
    </lineage>
</organism>
<feature type="chain" id="PRO_5043369549" evidence="6">
    <location>
        <begin position="25"/>
        <end position="362"/>
    </location>
</feature>
<dbReference type="PROSITE" id="PS51892">
    <property type="entry name" value="SUBTILASE"/>
    <property type="match status" value="1"/>
</dbReference>
<gene>
    <name evidence="8" type="ORF">ABOD76_17705</name>
</gene>
<name>A0AAU7U969_9DEIO</name>
<evidence type="ECO:0000256" key="4">
    <source>
        <dbReference type="ARBA" id="ARBA00022825"/>
    </source>
</evidence>
<keyword evidence="3 5" id="KW-0378">Hydrolase</keyword>
<evidence type="ECO:0000256" key="3">
    <source>
        <dbReference type="ARBA" id="ARBA00022801"/>
    </source>
</evidence>
<comment type="similarity">
    <text evidence="1 5">Belongs to the peptidase S8 family.</text>
</comment>
<keyword evidence="6" id="KW-0732">Signal</keyword>
<sequence>MSSLRVRRLAALLPTVLTLAGLSAAIRVTVLPTTPSVPAMQQPTDPLYPQQWNLTQIGMPDAWRVRSGASVTVGVLDTGYVASSELGSRAINGYDFVSDPARSGDGDGRDRNASGVGPLAYHAEVVANLIGASHNGQGMAGINPAARIVEVRVAGTDGMIDPQDLADAIRWTAGLRVDGAPVNPNPARLLNLSLYADFIPLTGCDARIQRAIQDVTARGTLVIAGAANDGQDAAGYTPAGCPNVLTVTAVDRSGHRPAYANWGLSVGLAAPGGDAQDGVPMVSQGQVTRKNGTSFAAPHVTGVASLMLGLRPTLTPAQLRQVLEQTAAAFPGGTCDPASPDHRCGTGILNAGAALRAAAALR</sequence>
<evidence type="ECO:0000256" key="2">
    <source>
        <dbReference type="ARBA" id="ARBA00022670"/>
    </source>
</evidence>
<feature type="active site" description="Charge relay system" evidence="5">
    <location>
        <position position="294"/>
    </location>
</feature>
<feature type="signal peptide" evidence="6">
    <location>
        <begin position="1"/>
        <end position="24"/>
    </location>
</feature>
<evidence type="ECO:0000313" key="8">
    <source>
        <dbReference type="EMBL" id="XBV85255.1"/>
    </source>
</evidence>
<feature type="active site" description="Charge relay system" evidence="5">
    <location>
        <position position="77"/>
    </location>
</feature>
<evidence type="ECO:0000259" key="7">
    <source>
        <dbReference type="Pfam" id="PF00082"/>
    </source>
</evidence>
<dbReference type="PANTHER" id="PTHR43806:SF11">
    <property type="entry name" value="CEREVISIN-RELATED"/>
    <property type="match status" value="1"/>
</dbReference>
<feature type="active site" description="Charge relay system" evidence="5">
    <location>
        <position position="122"/>
    </location>
</feature>
<dbReference type="Pfam" id="PF00082">
    <property type="entry name" value="Peptidase_S8"/>
    <property type="match status" value="1"/>
</dbReference>
<dbReference type="Gene3D" id="3.40.50.200">
    <property type="entry name" value="Peptidase S8/S53 domain"/>
    <property type="match status" value="1"/>
</dbReference>
<evidence type="ECO:0000256" key="6">
    <source>
        <dbReference type="SAM" id="SignalP"/>
    </source>
</evidence>
<keyword evidence="2 5" id="KW-0645">Protease</keyword>
<evidence type="ECO:0000256" key="5">
    <source>
        <dbReference type="PROSITE-ProRule" id="PRU01240"/>
    </source>
</evidence>
<dbReference type="EMBL" id="CP158299">
    <property type="protein sequence ID" value="XBV85255.1"/>
    <property type="molecule type" value="Genomic_DNA"/>
</dbReference>
<keyword evidence="4 5" id="KW-0720">Serine protease</keyword>
<dbReference type="PRINTS" id="PR00723">
    <property type="entry name" value="SUBTILISIN"/>
</dbReference>
<protein>
    <submittedName>
        <fullName evidence="8">S8 family serine peptidase</fullName>
    </submittedName>
</protein>
<dbReference type="AlphaFoldDB" id="A0AAU7U969"/>
<dbReference type="SUPFAM" id="SSF52743">
    <property type="entry name" value="Subtilisin-like"/>
    <property type="match status" value="1"/>
</dbReference>
<dbReference type="GO" id="GO:0006508">
    <property type="term" value="P:proteolysis"/>
    <property type="evidence" value="ECO:0007669"/>
    <property type="project" value="UniProtKB-KW"/>
</dbReference>
<dbReference type="PROSITE" id="PS00138">
    <property type="entry name" value="SUBTILASE_SER"/>
    <property type="match status" value="1"/>
</dbReference>
<dbReference type="PANTHER" id="PTHR43806">
    <property type="entry name" value="PEPTIDASE S8"/>
    <property type="match status" value="1"/>
</dbReference>
<feature type="domain" description="Peptidase S8/S53" evidence="7">
    <location>
        <begin position="68"/>
        <end position="347"/>
    </location>
</feature>
<reference evidence="8" key="1">
    <citation type="submission" date="2024-06" db="EMBL/GenBank/DDBJ databases">
        <title>Draft Genome Sequence of Deinococcus sonorensis Type Strain KR-87, a Biofilm Producing Representative of the Genus Deinococcus.</title>
        <authorList>
            <person name="Boren L.S."/>
            <person name="Grosso R.A."/>
            <person name="Hugenberg-Cox A.N."/>
            <person name="Hill J.T.E."/>
            <person name="Albert C.M."/>
            <person name="Tuohy J.M."/>
        </authorList>
    </citation>
    <scope>NUCLEOTIDE SEQUENCE</scope>
    <source>
        <strain evidence="8">KR-87</strain>
    </source>
</reference>
<dbReference type="InterPro" id="IPR023828">
    <property type="entry name" value="Peptidase_S8_Ser-AS"/>
</dbReference>
<dbReference type="InterPro" id="IPR036852">
    <property type="entry name" value="Peptidase_S8/S53_dom_sf"/>
</dbReference>
<proteinExistence type="inferred from homology"/>
<dbReference type="GO" id="GO:0004252">
    <property type="term" value="F:serine-type endopeptidase activity"/>
    <property type="evidence" value="ECO:0007669"/>
    <property type="project" value="UniProtKB-UniRule"/>
</dbReference>
<evidence type="ECO:0000256" key="1">
    <source>
        <dbReference type="ARBA" id="ARBA00011073"/>
    </source>
</evidence>
<dbReference type="RefSeq" id="WP_350243292.1">
    <property type="nucleotide sequence ID" value="NZ_CP158299.1"/>
</dbReference>